<feature type="compositionally biased region" description="Basic and acidic residues" evidence="1">
    <location>
        <begin position="27"/>
        <end position="42"/>
    </location>
</feature>
<reference evidence="2 3" key="1">
    <citation type="submission" date="2021-06" db="EMBL/GenBank/DDBJ databases">
        <title>Caerostris extrusa draft genome.</title>
        <authorList>
            <person name="Kono N."/>
            <person name="Arakawa K."/>
        </authorList>
    </citation>
    <scope>NUCLEOTIDE SEQUENCE [LARGE SCALE GENOMIC DNA]</scope>
</reference>
<gene>
    <name evidence="2" type="ORF">CEXT_356261</name>
</gene>
<comment type="caution">
    <text evidence="2">The sequence shown here is derived from an EMBL/GenBank/DDBJ whole genome shotgun (WGS) entry which is preliminary data.</text>
</comment>
<sequence length="187" mass="20450">MGGEHTKGKSLPCQGNFEENTPNGEVLQKHEQINSAIREDTTSGRSRPCRSSKDADILILPAHIPLLSPGTPDRPQGGMSAQRGHPPLRVPGDPEARLLERRVRHRDGGLLQDHPQHAGPAERHEGHAGPHHRLHGAGQLQAAALPQRPLLQRGHQVDGDPQLHGAAEAELLRVRQQLLVEQIQKTE</sequence>
<accession>A0AAV4SAW0</accession>
<dbReference type="Proteomes" id="UP001054945">
    <property type="component" value="Unassembled WGS sequence"/>
</dbReference>
<dbReference type="EMBL" id="BPLR01009377">
    <property type="protein sequence ID" value="GIY31423.1"/>
    <property type="molecule type" value="Genomic_DNA"/>
</dbReference>
<organism evidence="2 3">
    <name type="scientific">Caerostris extrusa</name>
    <name type="common">Bark spider</name>
    <name type="synonym">Caerostris bankana</name>
    <dbReference type="NCBI Taxonomy" id="172846"/>
    <lineage>
        <taxon>Eukaryota</taxon>
        <taxon>Metazoa</taxon>
        <taxon>Ecdysozoa</taxon>
        <taxon>Arthropoda</taxon>
        <taxon>Chelicerata</taxon>
        <taxon>Arachnida</taxon>
        <taxon>Araneae</taxon>
        <taxon>Araneomorphae</taxon>
        <taxon>Entelegynae</taxon>
        <taxon>Araneoidea</taxon>
        <taxon>Araneidae</taxon>
        <taxon>Caerostris</taxon>
    </lineage>
</organism>
<feature type="region of interest" description="Disordered" evidence="1">
    <location>
        <begin position="1"/>
        <end position="94"/>
    </location>
</feature>
<feature type="compositionally biased region" description="Low complexity" evidence="1">
    <location>
        <begin position="136"/>
        <end position="153"/>
    </location>
</feature>
<protein>
    <submittedName>
        <fullName evidence="2">Uncharacterized protein</fullName>
    </submittedName>
</protein>
<feature type="region of interest" description="Disordered" evidence="1">
    <location>
        <begin position="108"/>
        <end position="164"/>
    </location>
</feature>
<dbReference type="AlphaFoldDB" id="A0AAV4SAW0"/>
<keyword evidence="3" id="KW-1185">Reference proteome</keyword>
<evidence type="ECO:0000313" key="3">
    <source>
        <dbReference type="Proteomes" id="UP001054945"/>
    </source>
</evidence>
<evidence type="ECO:0000256" key="1">
    <source>
        <dbReference type="SAM" id="MobiDB-lite"/>
    </source>
</evidence>
<evidence type="ECO:0000313" key="2">
    <source>
        <dbReference type="EMBL" id="GIY31423.1"/>
    </source>
</evidence>
<proteinExistence type="predicted"/>
<name>A0AAV4SAW0_CAEEX</name>
<feature type="compositionally biased region" description="Basic and acidic residues" evidence="1">
    <location>
        <begin position="114"/>
        <end position="128"/>
    </location>
</feature>